<gene>
    <name evidence="1" type="ORF">DPMN_053969</name>
</gene>
<proteinExistence type="predicted"/>
<reference evidence="1" key="1">
    <citation type="journal article" date="2019" name="bioRxiv">
        <title>The Genome of the Zebra Mussel, Dreissena polymorpha: A Resource for Invasive Species Research.</title>
        <authorList>
            <person name="McCartney M.A."/>
            <person name="Auch B."/>
            <person name="Kono T."/>
            <person name="Mallez S."/>
            <person name="Zhang Y."/>
            <person name="Obille A."/>
            <person name="Becker A."/>
            <person name="Abrahante J.E."/>
            <person name="Garbe J."/>
            <person name="Badalamenti J.P."/>
            <person name="Herman A."/>
            <person name="Mangelson H."/>
            <person name="Liachko I."/>
            <person name="Sullivan S."/>
            <person name="Sone E.D."/>
            <person name="Koren S."/>
            <person name="Silverstein K.A.T."/>
            <person name="Beckman K.B."/>
            <person name="Gohl D.M."/>
        </authorList>
    </citation>
    <scope>NUCLEOTIDE SEQUENCE</scope>
    <source>
        <strain evidence="1">Duluth1</strain>
        <tissue evidence="1">Whole animal</tissue>
    </source>
</reference>
<comment type="caution">
    <text evidence="1">The sequence shown here is derived from an EMBL/GenBank/DDBJ whole genome shotgun (WGS) entry which is preliminary data.</text>
</comment>
<dbReference type="Proteomes" id="UP000828390">
    <property type="component" value="Unassembled WGS sequence"/>
</dbReference>
<dbReference type="EMBL" id="JAIWYP010000012">
    <property type="protein sequence ID" value="KAH3728023.1"/>
    <property type="molecule type" value="Genomic_DNA"/>
</dbReference>
<sequence length="67" mass="7850">MHPARDCTRLAQHMMNCLDKNRKANTSIRQDHVYRKANTSIRQDHVYRKQGQVTTIPKALTPSEDWS</sequence>
<evidence type="ECO:0000313" key="1">
    <source>
        <dbReference type="EMBL" id="KAH3728023.1"/>
    </source>
</evidence>
<organism evidence="1 2">
    <name type="scientific">Dreissena polymorpha</name>
    <name type="common">Zebra mussel</name>
    <name type="synonym">Mytilus polymorpha</name>
    <dbReference type="NCBI Taxonomy" id="45954"/>
    <lineage>
        <taxon>Eukaryota</taxon>
        <taxon>Metazoa</taxon>
        <taxon>Spiralia</taxon>
        <taxon>Lophotrochozoa</taxon>
        <taxon>Mollusca</taxon>
        <taxon>Bivalvia</taxon>
        <taxon>Autobranchia</taxon>
        <taxon>Heteroconchia</taxon>
        <taxon>Euheterodonta</taxon>
        <taxon>Imparidentia</taxon>
        <taxon>Neoheterodontei</taxon>
        <taxon>Myida</taxon>
        <taxon>Dreissenoidea</taxon>
        <taxon>Dreissenidae</taxon>
        <taxon>Dreissena</taxon>
    </lineage>
</organism>
<protein>
    <submittedName>
        <fullName evidence="1">Uncharacterized protein</fullName>
    </submittedName>
</protein>
<keyword evidence="2" id="KW-1185">Reference proteome</keyword>
<name>A0A9D4HSP5_DREPO</name>
<dbReference type="AlphaFoldDB" id="A0A9D4HSP5"/>
<accession>A0A9D4HSP5</accession>
<evidence type="ECO:0000313" key="2">
    <source>
        <dbReference type="Proteomes" id="UP000828390"/>
    </source>
</evidence>
<reference evidence="1" key="2">
    <citation type="submission" date="2020-11" db="EMBL/GenBank/DDBJ databases">
        <authorList>
            <person name="McCartney M.A."/>
            <person name="Auch B."/>
            <person name="Kono T."/>
            <person name="Mallez S."/>
            <person name="Becker A."/>
            <person name="Gohl D.M."/>
            <person name="Silverstein K.A.T."/>
            <person name="Koren S."/>
            <person name="Bechman K.B."/>
            <person name="Herman A."/>
            <person name="Abrahante J.E."/>
            <person name="Garbe J."/>
        </authorList>
    </citation>
    <scope>NUCLEOTIDE SEQUENCE</scope>
    <source>
        <strain evidence="1">Duluth1</strain>
        <tissue evidence="1">Whole animal</tissue>
    </source>
</reference>